<keyword evidence="2" id="KW-0812">Transmembrane</keyword>
<feature type="transmembrane region" description="Helical" evidence="2">
    <location>
        <begin position="57"/>
        <end position="76"/>
    </location>
</feature>
<feature type="region of interest" description="Disordered" evidence="1">
    <location>
        <begin position="693"/>
        <end position="718"/>
    </location>
</feature>
<feature type="transmembrane region" description="Helical" evidence="2">
    <location>
        <begin position="108"/>
        <end position="129"/>
    </location>
</feature>
<evidence type="ECO:0000256" key="1">
    <source>
        <dbReference type="SAM" id="MobiDB-lite"/>
    </source>
</evidence>
<dbReference type="GeneID" id="25736203"/>
<feature type="transmembrane region" description="Helical" evidence="2">
    <location>
        <begin position="631"/>
        <end position="651"/>
    </location>
</feature>
<feature type="transmembrane region" description="Helical" evidence="2">
    <location>
        <begin position="24"/>
        <end position="45"/>
    </location>
</feature>
<feature type="transmembrane region" description="Helical" evidence="2">
    <location>
        <begin position="546"/>
        <end position="566"/>
    </location>
</feature>
<reference evidence="3 4" key="1">
    <citation type="journal article" date="2013" name="BMC Genomics">
        <title>Reconstruction of the lipid metabolism for the microalga Monoraphidium neglectum from its genome sequence reveals characteristics suitable for biofuel production.</title>
        <authorList>
            <person name="Bogen C."/>
            <person name="Al-Dilaimi A."/>
            <person name="Albersmeier A."/>
            <person name="Wichmann J."/>
            <person name="Grundmann M."/>
            <person name="Rupp O."/>
            <person name="Lauersen K.J."/>
            <person name="Blifernez-Klassen O."/>
            <person name="Kalinowski J."/>
            <person name="Goesmann A."/>
            <person name="Mussgnug J.H."/>
            <person name="Kruse O."/>
        </authorList>
    </citation>
    <scope>NUCLEOTIDE SEQUENCE [LARGE SCALE GENOMIC DNA]</scope>
    <source>
        <strain evidence="3 4">SAG 48.87</strain>
    </source>
</reference>
<feature type="transmembrane region" description="Helical" evidence="2">
    <location>
        <begin position="218"/>
        <end position="241"/>
    </location>
</feature>
<proteinExistence type="predicted"/>
<dbReference type="EMBL" id="KK100632">
    <property type="protein sequence ID" value="KIZ04635.1"/>
    <property type="molecule type" value="Genomic_DNA"/>
</dbReference>
<feature type="compositionally biased region" description="Basic and acidic residues" evidence="1">
    <location>
        <begin position="353"/>
        <end position="362"/>
    </location>
</feature>
<feature type="transmembrane region" description="Helical" evidence="2">
    <location>
        <begin position="499"/>
        <end position="520"/>
    </location>
</feature>
<dbReference type="RefSeq" id="XP_013903654.1">
    <property type="nucleotide sequence ID" value="XM_014048200.1"/>
</dbReference>
<feature type="transmembrane region" description="Helical" evidence="2">
    <location>
        <begin position="572"/>
        <end position="590"/>
    </location>
</feature>
<dbReference type="OrthoDB" id="10262936at2759"/>
<dbReference type="KEGG" id="mng:MNEG_3325"/>
<keyword evidence="2" id="KW-0472">Membrane</keyword>
<feature type="compositionally biased region" description="Basic and acidic residues" evidence="1">
    <location>
        <begin position="698"/>
        <end position="718"/>
    </location>
</feature>
<feature type="transmembrane region" description="Helical" evidence="2">
    <location>
        <begin position="597"/>
        <end position="619"/>
    </location>
</feature>
<evidence type="ECO:0008006" key="5">
    <source>
        <dbReference type="Google" id="ProtNLM"/>
    </source>
</evidence>
<organism evidence="3 4">
    <name type="scientific">Monoraphidium neglectum</name>
    <dbReference type="NCBI Taxonomy" id="145388"/>
    <lineage>
        <taxon>Eukaryota</taxon>
        <taxon>Viridiplantae</taxon>
        <taxon>Chlorophyta</taxon>
        <taxon>core chlorophytes</taxon>
        <taxon>Chlorophyceae</taxon>
        <taxon>CS clade</taxon>
        <taxon>Sphaeropleales</taxon>
        <taxon>Selenastraceae</taxon>
        <taxon>Monoraphidium</taxon>
    </lineage>
</organism>
<feature type="region of interest" description="Disordered" evidence="1">
    <location>
        <begin position="396"/>
        <end position="429"/>
    </location>
</feature>
<accession>A0A0D2MPQ9</accession>
<feature type="transmembrane region" description="Helical" evidence="2">
    <location>
        <begin position="448"/>
        <end position="469"/>
    </location>
</feature>
<feature type="transmembrane region" description="Helical" evidence="2">
    <location>
        <begin position="273"/>
        <end position="295"/>
    </location>
</feature>
<name>A0A0D2MPQ9_9CHLO</name>
<keyword evidence="2" id="KW-1133">Transmembrane helix</keyword>
<keyword evidence="4" id="KW-1185">Reference proteome</keyword>
<feature type="compositionally biased region" description="Low complexity" evidence="1">
    <location>
        <begin position="407"/>
        <end position="426"/>
    </location>
</feature>
<dbReference type="AlphaFoldDB" id="A0A0D2MPQ9"/>
<evidence type="ECO:0000313" key="4">
    <source>
        <dbReference type="Proteomes" id="UP000054498"/>
    </source>
</evidence>
<sequence length="718" mass="73449">MPVVVLAAFFQQSASSPGLQAAGLISACVGLLMFLDGLRVCIMPLAEEVGRKLPQRLPLPLVMVVAFCLGVLVTYAEPAIAAIRPLSRLVDPTRAPYLFVVMNQRVEAMVFSVGAGVGLAAVLGTLRFVKNWPLKPIVFASLLPTVAASCYCQWGNPHLKPLLGVAWDLGGVTTGPVTVPILLALGIGVMRTSRQQRLAAAALHNSVASNTGQALEGFGIVTLASLLPVLAVLLMGIALSLEKGYNEVLAMALEAAATPVSESPADTSPVREVIFAVRSISPLIVALLLLVKLVLRAPLPRVSFWLDGAGGTEAASVPPATPKPPAKAAAARPGDVGIALGRGTPSDGGVAPADDRASSHDAEVTLTTSNNPNCAAVHASAASVNGQLGRGCIEGTPAGAGGPVPPGKQAAAQQGRGPDGRQAAGRQGAGGAGGCCSGGRWRAWLDDFGPLVLGVAMCQVGMILFNIGLTYGFTALGDQTGTTLPAAYMAVPYDPRSPYYSFAGGVAILMVTVMLLGVLATNAEPALNVLGATVQRLSNGRFTKRMLIGAVCVGVGVGMCVGAAKILWQLPLLYFILAKYAVASALTILAEDSVTAVAWDSAGVTTGPVTVPFVLSIGIGFSKAVNASEGFGMLTIMSVAPIISVLMTSLLRKPAKAVADAAARGGQAALARVSRGLERTSRSLATISSRGLGASLDRTSRPLDRTSRGLERASRTGG</sequence>
<feature type="transmembrane region" description="Helical" evidence="2">
    <location>
        <begin position="136"/>
        <end position="154"/>
    </location>
</feature>
<dbReference type="STRING" id="145388.A0A0D2MPQ9"/>
<dbReference type="InterPro" id="IPR011435">
    <property type="entry name" value="UmpAB"/>
</dbReference>
<feature type="region of interest" description="Disordered" evidence="1">
    <location>
        <begin position="340"/>
        <end position="362"/>
    </location>
</feature>
<evidence type="ECO:0000313" key="3">
    <source>
        <dbReference type="EMBL" id="KIZ04635.1"/>
    </source>
</evidence>
<dbReference type="Proteomes" id="UP000054498">
    <property type="component" value="Unassembled WGS sequence"/>
</dbReference>
<feature type="transmembrane region" description="Helical" evidence="2">
    <location>
        <begin position="166"/>
        <end position="189"/>
    </location>
</feature>
<dbReference type="Pfam" id="PF07556">
    <property type="entry name" value="DUF1538"/>
    <property type="match status" value="2"/>
</dbReference>
<protein>
    <recommendedName>
        <fullName evidence="5">DUF1538 domain-containing protein</fullName>
    </recommendedName>
</protein>
<evidence type="ECO:0000256" key="2">
    <source>
        <dbReference type="SAM" id="Phobius"/>
    </source>
</evidence>
<gene>
    <name evidence="3" type="ORF">MNEG_3325</name>
</gene>